<dbReference type="Pfam" id="PF05656">
    <property type="entry name" value="DUF805"/>
    <property type="match status" value="1"/>
</dbReference>
<feature type="compositionally biased region" description="Basic and acidic residues" evidence="1">
    <location>
        <begin position="127"/>
        <end position="136"/>
    </location>
</feature>
<dbReference type="EMBL" id="UINC01001875">
    <property type="protein sequence ID" value="SUZ90204.1"/>
    <property type="molecule type" value="Genomic_DNA"/>
</dbReference>
<dbReference type="GO" id="GO:0005886">
    <property type="term" value="C:plasma membrane"/>
    <property type="evidence" value="ECO:0007669"/>
    <property type="project" value="TreeGrafter"/>
</dbReference>
<evidence type="ECO:0000313" key="3">
    <source>
        <dbReference type="EMBL" id="SUZ90204.1"/>
    </source>
</evidence>
<keyword evidence="2" id="KW-1133">Transmembrane helix</keyword>
<gene>
    <name evidence="3" type="ORF">METZ01_LOCUS43058</name>
</gene>
<dbReference type="InterPro" id="IPR008523">
    <property type="entry name" value="DUF805"/>
</dbReference>
<feature type="transmembrane region" description="Helical" evidence="2">
    <location>
        <begin position="87"/>
        <end position="104"/>
    </location>
</feature>
<feature type="transmembrane region" description="Helical" evidence="2">
    <location>
        <begin position="60"/>
        <end position="75"/>
    </location>
</feature>
<feature type="transmembrane region" description="Helical" evidence="2">
    <location>
        <begin position="25"/>
        <end position="48"/>
    </location>
</feature>
<evidence type="ECO:0000256" key="1">
    <source>
        <dbReference type="SAM" id="MobiDB-lite"/>
    </source>
</evidence>
<keyword evidence="2" id="KW-0812">Transmembrane</keyword>
<keyword evidence="2" id="KW-0472">Membrane</keyword>
<accession>A0A381RG45</accession>
<evidence type="ECO:0000256" key="2">
    <source>
        <dbReference type="SAM" id="Phobius"/>
    </source>
</evidence>
<organism evidence="3">
    <name type="scientific">marine metagenome</name>
    <dbReference type="NCBI Taxonomy" id="408172"/>
    <lineage>
        <taxon>unclassified sequences</taxon>
        <taxon>metagenomes</taxon>
        <taxon>ecological metagenomes</taxon>
    </lineage>
</organism>
<proteinExistence type="predicted"/>
<feature type="region of interest" description="Disordered" evidence="1">
    <location>
        <begin position="110"/>
        <end position="146"/>
    </location>
</feature>
<protein>
    <recommendedName>
        <fullName evidence="4">DUF805 domain-containing protein</fullName>
    </recommendedName>
</protein>
<name>A0A381RG45_9ZZZZ</name>
<dbReference type="AlphaFoldDB" id="A0A381RG45"/>
<dbReference type="PANTHER" id="PTHR34980:SF2">
    <property type="entry name" value="INNER MEMBRANE PROTEIN YHAH-RELATED"/>
    <property type="match status" value="1"/>
</dbReference>
<reference evidence="3" key="1">
    <citation type="submission" date="2018-05" db="EMBL/GenBank/DDBJ databases">
        <authorList>
            <person name="Lanie J.A."/>
            <person name="Ng W.-L."/>
            <person name="Kazmierczak K.M."/>
            <person name="Andrzejewski T.M."/>
            <person name="Davidsen T.M."/>
            <person name="Wayne K.J."/>
            <person name="Tettelin H."/>
            <person name="Glass J.I."/>
            <person name="Rusch D."/>
            <person name="Podicherti R."/>
            <person name="Tsui H.-C.T."/>
            <person name="Winkler M.E."/>
        </authorList>
    </citation>
    <scope>NUCLEOTIDE SEQUENCE</scope>
</reference>
<evidence type="ECO:0008006" key="4">
    <source>
        <dbReference type="Google" id="ProtNLM"/>
    </source>
</evidence>
<sequence>MKVLSYYVESWRRYTDFRGRSSRAAFWWTFLISMIIVFVLGGISASIWDLDNNDTGPLEGIYMLAYIIPTIALSVRRLHDVGRNGKWIFIALTGVGGLVLLWWYCSRSWPEDNDWGPAPANVTGDAPPRKSNREPKQPQGPSDIIR</sequence>
<dbReference type="PANTHER" id="PTHR34980">
    <property type="entry name" value="INNER MEMBRANE PROTEIN-RELATED-RELATED"/>
    <property type="match status" value="1"/>
</dbReference>